<dbReference type="PANTHER" id="PTHR11977">
    <property type="entry name" value="VILLIN"/>
    <property type="match status" value="1"/>
</dbReference>
<dbReference type="Ensembl" id="ENSOMET00000036659.1">
    <property type="protein sequence ID" value="ENSOMEP00000021569.1"/>
    <property type="gene ID" value="ENSOMEG00000023470.1"/>
</dbReference>
<dbReference type="AlphaFoldDB" id="A0A3B3CWP0"/>
<dbReference type="PRINTS" id="PR00597">
    <property type="entry name" value="GELSOLIN"/>
</dbReference>
<dbReference type="InterPro" id="IPR007123">
    <property type="entry name" value="Gelsolin-like_dom"/>
</dbReference>
<dbReference type="Gene3D" id="3.40.20.10">
    <property type="entry name" value="Severin"/>
    <property type="match status" value="1"/>
</dbReference>
<dbReference type="PANTHER" id="PTHR11977:SF33">
    <property type="entry name" value="ADVILLIN"/>
    <property type="match status" value="1"/>
</dbReference>
<dbReference type="STRING" id="30732.ENSOMEP00000021569"/>
<accession>A0A3B3CWP0</accession>
<evidence type="ECO:0000313" key="4">
    <source>
        <dbReference type="Proteomes" id="UP000261560"/>
    </source>
</evidence>
<dbReference type="GeneTree" id="ENSGT00940000159587"/>
<evidence type="ECO:0000256" key="1">
    <source>
        <dbReference type="ARBA" id="ARBA00023203"/>
    </source>
</evidence>
<feature type="domain" description="Gelsolin-like" evidence="2">
    <location>
        <begin position="23"/>
        <end position="103"/>
    </location>
</feature>
<keyword evidence="4" id="KW-1185">Reference proteome</keyword>
<dbReference type="GO" id="GO:0051015">
    <property type="term" value="F:actin filament binding"/>
    <property type="evidence" value="ECO:0007669"/>
    <property type="project" value="InterPro"/>
</dbReference>
<sequence length="152" mass="17618">MILQFFYSNILKNVRINKKNPKMELVLIPEKTYGNFFEGDCYVLLFTQKVKNALSYDIHYWIGSESSQDEQGAAAVYSVQLDDYLGSSPIQHREVQNHESDTFKGYFKHGIMKKKSHRQGGEPPESYITENEGKHLLETFTFFVVCFSLNCL</sequence>
<dbReference type="GO" id="GO:0051016">
    <property type="term" value="P:barbed-end actin filament capping"/>
    <property type="evidence" value="ECO:0007669"/>
    <property type="project" value="TreeGrafter"/>
</dbReference>
<dbReference type="InterPro" id="IPR029006">
    <property type="entry name" value="ADF-H/Gelsolin-like_dom_sf"/>
</dbReference>
<dbReference type="GO" id="GO:0005737">
    <property type="term" value="C:cytoplasm"/>
    <property type="evidence" value="ECO:0007669"/>
    <property type="project" value="TreeGrafter"/>
</dbReference>
<dbReference type="InterPro" id="IPR007122">
    <property type="entry name" value="Villin/Gelsolin"/>
</dbReference>
<dbReference type="Proteomes" id="UP000261560">
    <property type="component" value="Unplaced"/>
</dbReference>
<dbReference type="SUPFAM" id="SSF55753">
    <property type="entry name" value="Actin depolymerizing proteins"/>
    <property type="match status" value="1"/>
</dbReference>
<evidence type="ECO:0000259" key="2">
    <source>
        <dbReference type="Pfam" id="PF00626"/>
    </source>
</evidence>
<name>A0A3B3CWP0_ORYME</name>
<dbReference type="GO" id="GO:0015629">
    <property type="term" value="C:actin cytoskeleton"/>
    <property type="evidence" value="ECO:0007669"/>
    <property type="project" value="TreeGrafter"/>
</dbReference>
<dbReference type="PaxDb" id="30732-ENSOMEP00000021569"/>
<dbReference type="CDD" id="cd11290">
    <property type="entry name" value="gelsolin_S1_like"/>
    <property type="match status" value="1"/>
</dbReference>
<reference evidence="3" key="1">
    <citation type="submission" date="2025-08" db="UniProtKB">
        <authorList>
            <consortium name="Ensembl"/>
        </authorList>
    </citation>
    <scope>IDENTIFICATION</scope>
</reference>
<keyword evidence="1" id="KW-0009">Actin-binding</keyword>
<dbReference type="SMART" id="SM00262">
    <property type="entry name" value="GEL"/>
    <property type="match status" value="1"/>
</dbReference>
<dbReference type="Pfam" id="PF00626">
    <property type="entry name" value="Gelsolin"/>
    <property type="match status" value="1"/>
</dbReference>
<organism evidence="3 4">
    <name type="scientific">Oryzias melastigma</name>
    <name type="common">Marine medaka</name>
    <dbReference type="NCBI Taxonomy" id="30732"/>
    <lineage>
        <taxon>Eukaryota</taxon>
        <taxon>Metazoa</taxon>
        <taxon>Chordata</taxon>
        <taxon>Craniata</taxon>
        <taxon>Vertebrata</taxon>
        <taxon>Euteleostomi</taxon>
        <taxon>Actinopterygii</taxon>
        <taxon>Neopterygii</taxon>
        <taxon>Teleostei</taxon>
        <taxon>Neoteleostei</taxon>
        <taxon>Acanthomorphata</taxon>
        <taxon>Ovalentaria</taxon>
        <taxon>Atherinomorphae</taxon>
        <taxon>Beloniformes</taxon>
        <taxon>Adrianichthyidae</taxon>
        <taxon>Oryziinae</taxon>
        <taxon>Oryzias</taxon>
    </lineage>
</organism>
<dbReference type="GO" id="GO:0005546">
    <property type="term" value="F:phosphatidylinositol-4,5-bisphosphate binding"/>
    <property type="evidence" value="ECO:0007669"/>
    <property type="project" value="TreeGrafter"/>
</dbReference>
<dbReference type="GO" id="GO:0008154">
    <property type="term" value="P:actin polymerization or depolymerization"/>
    <property type="evidence" value="ECO:0007669"/>
    <property type="project" value="TreeGrafter"/>
</dbReference>
<dbReference type="GO" id="GO:0051014">
    <property type="term" value="P:actin filament severing"/>
    <property type="evidence" value="ECO:0007669"/>
    <property type="project" value="TreeGrafter"/>
</dbReference>
<evidence type="ECO:0000313" key="3">
    <source>
        <dbReference type="Ensembl" id="ENSOMEP00000021569.1"/>
    </source>
</evidence>
<reference evidence="3" key="2">
    <citation type="submission" date="2025-09" db="UniProtKB">
        <authorList>
            <consortium name="Ensembl"/>
        </authorList>
    </citation>
    <scope>IDENTIFICATION</scope>
</reference>
<protein>
    <recommendedName>
        <fullName evidence="2">Gelsolin-like domain-containing protein</fullName>
    </recommendedName>
</protein>
<proteinExistence type="predicted"/>